<sequence>MFFKILIVLIIVVITNSCSKISSQNYETKVDVIFDKSIDNKDLKIVVNPYGYLLDGYELKKYIGKTNNYTVLFKEGRMQNYKKEDINTFSDYYIYAKYKNQYAKMKYTNSLVMGSNQTDIRIFINIFDNLVYLSSSETVLSPEAIHQNSFKNKQDFDQVDTKFLKILDDLN</sequence>
<dbReference type="HOGENOM" id="CLU_1559601_0_0_6"/>
<proteinExistence type="predicted"/>
<dbReference type="GeneID" id="69464584"/>
<dbReference type="RefSeq" id="WP_005035100.1">
    <property type="nucleotide sequence ID" value="NZ_KB849756.1"/>
</dbReference>
<protein>
    <submittedName>
        <fullName evidence="1">Uncharacterized protein</fullName>
    </submittedName>
</protein>
<evidence type="ECO:0000313" key="1">
    <source>
        <dbReference type="EMBL" id="ENV89409.1"/>
    </source>
</evidence>
<name>N9E3A3_ACIBZ</name>
<organism evidence="1 2">
    <name type="scientific">Acinetobacter bereziniae LMG 1003 = CIP 70.12</name>
    <dbReference type="NCBI Taxonomy" id="981324"/>
    <lineage>
        <taxon>Bacteria</taxon>
        <taxon>Pseudomonadati</taxon>
        <taxon>Pseudomonadota</taxon>
        <taxon>Gammaproteobacteria</taxon>
        <taxon>Moraxellales</taxon>
        <taxon>Moraxellaceae</taxon>
        <taxon>Acinetobacter</taxon>
    </lineage>
</organism>
<dbReference type="EMBL" id="APQG01000052">
    <property type="protein sequence ID" value="ENV89409.1"/>
    <property type="molecule type" value="Genomic_DNA"/>
</dbReference>
<gene>
    <name evidence="1" type="ORF">F938_04335</name>
</gene>
<evidence type="ECO:0000313" key="2">
    <source>
        <dbReference type="Proteomes" id="UP000013251"/>
    </source>
</evidence>
<dbReference type="Proteomes" id="UP000013251">
    <property type="component" value="Unassembled WGS sequence"/>
</dbReference>
<reference evidence="1 2" key="1">
    <citation type="submission" date="2013-02" db="EMBL/GenBank/DDBJ databases">
        <title>The Genome Sequence of Acinetobacter bereziniae CIP 70.12.</title>
        <authorList>
            <consortium name="The Broad Institute Genome Sequencing Platform"/>
            <consortium name="The Broad Institute Genome Sequencing Center for Infectious Disease"/>
            <person name="Cerqueira G."/>
            <person name="Feldgarden M."/>
            <person name="Courvalin P."/>
            <person name="Perichon B."/>
            <person name="Grillot-Courvalin C."/>
            <person name="Clermont D."/>
            <person name="Rocha E."/>
            <person name="Yoon E.-J."/>
            <person name="Nemec A."/>
            <person name="Walker B."/>
            <person name="Young S.K."/>
            <person name="Zeng Q."/>
            <person name="Gargeya S."/>
            <person name="Fitzgerald M."/>
            <person name="Haas B."/>
            <person name="Abouelleil A."/>
            <person name="Alvarado L."/>
            <person name="Arachchi H.M."/>
            <person name="Berlin A.M."/>
            <person name="Chapman S.B."/>
            <person name="Dewar J."/>
            <person name="Goldberg J."/>
            <person name="Griggs A."/>
            <person name="Gujja S."/>
            <person name="Hansen M."/>
            <person name="Howarth C."/>
            <person name="Imamovic A."/>
            <person name="Larimer J."/>
            <person name="McCowan C."/>
            <person name="Murphy C."/>
            <person name="Neiman D."/>
            <person name="Pearson M."/>
            <person name="Priest M."/>
            <person name="Roberts A."/>
            <person name="Saif S."/>
            <person name="Shea T."/>
            <person name="Sisk P."/>
            <person name="Sykes S."/>
            <person name="Wortman J."/>
            <person name="Nusbaum C."/>
            <person name="Birren B."/>
        </authorList>
    </citation>
    <scope>NUCLEOTIDE SEQUENCE [LARGE SCALE GENOMIC DNA]</scope>
    <source>
        <strain evidence="1 2">CIP 70.12</strain>
    </source>
</reference>
<accession>N9E3A3</accession>
<comment type="caution">
    <text evidence="1">The sequence shown here is derived from an EMBL/GenBank/DDBJ whole genome shotgun (WGS) entry which is preliminary data.</text>
</comment>
<dbReference type="PATRIC" id="fig|1217650.3.peg.4265"/>
<dbReference type="AlphaFoldDB" id="N9E3A3"/>
<keyword evidence="2" id="KW-1185">Reference proteome</keyword>
<dbReference type="OrthoDB" id="6706976at2"/>